<sequence length="97" mass="11018">MPHTKHFIILVLVGILLTGSGIYAAEVTVQVDEKELASALITQIVEQLNNAKNLIFKYVPQDIWNRTWELGAQVYILVQKTFKEVSSVFIHVIRPNN</sequence>
<dbReference type="Proteomes" id="UP000176951">
    <property type="component" value="Unassembled WGS sequence"/>
</dbReference>
<comment type="caution">
    <text evidence="1">The sequence shown here is derived from an EMBL/GenBank/DDBJ whole genome shotgun (WGS) entry which is preliminary data.</text>
</comment>
<accession>A0A1G2PTS2</accession>
<name>A0A1G2PTS2_9BACT</name>
<evidence type="ECO:0000313" key="1">
    <source>
        <dbReference type="EMBL" id="OHA51129.1"/>
    </source>
</evidence>
<dbReference type="EMBL" id="MHSW01000026">
    <property type="protein sequence ID" value="OHA51129.1"/>
    <property type="molecule type" value="Genomic_DNA"/>
</dbReference>
<gene>
    <name evidence="1" type="ORF">A3A97_00310</name>
</gene>
<dbReference type="AlphaFoldDB" id="A0A1G2PTS2"/>
<proteinExistence type="predicted"/>
<protein>
    <submittedName>
        <fullName evidence="1">Uncharacterized protein</fullName>
    </submittedName>
</protein>
<organism evidence="1 2">
    <name type="scientific">Candidatus Terrybacteria bacterium RIFCSPLOWO2_01_FULL_40_23</name>
    <dbReference type="NCBI Taxonomy" id="1802366"/>
    <lineage>
        <taxon>Bacteria</taxon>
        <taxon>Candidatus Terryibacteriota</taxon>
    </lineage>
</organism>
<reference evidence="1 2" key="1">
    <citation type="journal article" date="2016" name="Nat. Commun.">
        <title>Thousands of microbial genomes shed light on interconnected biogeochemical processes in an aquifer system.</title>
        <authorList>
            <person name="Anantharaman K."/>
            <person name="Brown C.T."/>
            <person name="Hug L.A."/>
            <person name="Sharon I."/>
            <person name="Castelle C.J."/>
            <person name="Probst A.J."/>
            <person name="Thomas B.C."/>
            <person name="Singh A."/>
            <person name="Wilkins M.J."/>
            <person name="Karaoz U."/>
            <person name="Brodie E.L."/>
            <person name="Williams K.H."/>
            <person name="Hubbard S.S."/>
            <person name="Banfield J.F."/>
        </authorList>
    </citation>
    <scope>NUCLEOTIDE SEQUENCE [LARGE SCALE GENOMIC DNA]</scope>
</reference>
<evidence type="ECO:0000313" key="2">
    <source>
        <dbReference type="Proteomes" id="UP000176951"/>
    </source>
</evidence>